<dbReference type="InterPro" id="IPR019870">
    <property type="entry name" value="Se_metab_YedF"/>
</dbReference>
<dbReference type="AlphaFoldDB" id="B5Y733"/>
<keyword evidence="4" id="KW-1185">Reference proteome</keyword>
<dbReference type="eggNOG" id="COG0425">
    <property type="taxonomic scope" value="Bacteria"/>
</dbReference>
<reference evidence="3 4" key="2">
    <citation type="journal article" date="2014" name="Genome Announc.">
        <title>Complete Genome Sequence of Coprothermobacter proteolyticus DSM 5265.</title>
        <authorList>
            <person name="Alexiev A."/>
            <person name="Coil D.A."/>
            <person name="Badger J.H."/>
            <person name="Enticknap J."/>
            <person name="Ward N."/>
            <person name="Robb F.T."/>
            <person name="Eisen J.A."/>
        </authorList>
    </citation>
    <scope>NUCLEOTIDE SEQUENCE [LARGE SCALE GENOMIC DNA]</scope>
    <source>
        <strain evidence="4">ATCC 35245 / DSM 5265 / OCM 4 / BT</strain>
    </source>
</reference>
<dbReference type="InterPro" id="IPR027396">
    <property type="entry name" value="DsrEFH-like"/>
</dbReference>
<dbReference type="Gene3D" id="3.30.110.40">
    <property type="entry name" value="TusA-like domain"/>
    <property type="match status" value="1"/>
</dbReference>
<name>B5Y733_COPPD</name>
<evidence type="ECO:0000313" key="4">
    <source>
        <dbReference type="Proteomes" id="UP000001732"/>
    </source>
</evidence>
<dbReference type="Pfam" id="PF01206">
    <property type="entry name" value="TusA"/>
    <property type="match status" value="1"/>
</dbReference>
<dbReference type="EMBL" id="CP001145">
    <property type="protein sequence ID" value="ACI18088.1"/>
    <property type="molecule type" value="Genomic_DNA"/>
</dbReference>
<dbReference type="HOGENOM" id="CLU_097491_0_0_9"/>
<comment type="similarity">
    <text evidence="1">Belongs to the sulfur carrier protein TusA family.</text>
</comment>
<protein>
    <recommendedName>
        <fullName evidence="2">UPF0033 domain-containing protein</fullName>
    </recommendedName>
</protein>
<evidence type="ECO:0000256" key="1">
    <source>
        <dbReference type="ARBA" id="ARBA00008984"/>
    </source>
</evidence>
<reference evidence="4" key="1">
    <citation type="submission" date="2008-08" db="EMBL/GenBank/DDBJ databases">
        <title>The complete genome sequence of Coprothermobacter proteolyticus strain ATCC 5245 / DSM 5265 / BT.</title>
        <authorList>
            <person name="Dodson R.J."/>
            <person name="Durkin A.S."/>
            <person name="Wu M."/>
            <person name="Eisen J."/>
            <person name="Sutton G."/>
        </authorList>
    </citation>
    <scope>NUCLEOTIDE SEQUENCE [LARGE SCALE GENOMIC DNA]</scope>
    <source>
        <strain evidence="4">ATCC 35245 / DSM 5265 / OCM 4 / BT</strain>
    </source>
</reference>
<feature type="domain" description="UPF0033" evidence="2">
    <location>
        <begin position="8"/>
        <end position="71"/>
    </location>
</feature>
<sequence length="209" mass="22793">MENDNNIIVDARGKACPTPVIMTKKAVESAPGKTVTVIVDNEVAKENVSKFAASISYDVAVESREGLYYLTLTPPGGVAQPVTMENQPDVMKCESTLESQTYVVVVTTDTFGQGDSTLGKLLMKNYIYALKELDNKPSSIIFLNRGVFLTTEGSEVINDLKELEKIGVEIISCGTCLDYYNLKEKLQVGSVGNMYTIAEKMSKSRAVVL</sequence>
<dbReference type="CDD" id="cd03421">
    <property type="entry name" value="SirA_like_N"/>
    <property type="match status" value="1"/>
</dbReference>
<dbReference type="RefSeq" id="WP_012544738.1">
    <property type="nucleotide sequence ID" value="NC_011295.1"/>
</dbReference>
<gene>
    <name evidence="3" type="ordered locus">COPRO5265_0211</name>
</gene>
<dbReference type="STRING" id="309798.COPRO5265_0211"/>
<dbReference type="SUPFAM" id="SSF64307">
    <property type="entry name" value="SirA-like"/>
    <property type="match status" value="1"/>
</dbReference>
<organism evidence="3 4">
    <name type="scientific">Coprothermobacter proteolyticus (strain ATCC 35245 / DSM 5265 / OCM 4 / BT)</name>
    <dbReference type="NCBI Taxonomy" id="309798"/>
    <lineage>
        <taxon>Bacteria</taxon>
        <taxon>Pseudomonadati</taxon>
        <taxon>Coprothermobacterota</taxon>
        <taxon>Coprothermobacteria</taxon>
        <taxon>Coprothermobacterales</taxon>
        <taxon>Coprothermobacteraceae</taxon>
        <taxon>Coprothermobacter</taxon>
    </lineage>
</organism>
<dbReference type="SUPFAM" id="SSF75169">
    <property type="entry name" value="DsrEFH-like"/>
    <property type="match status" value="1"/>
</dbReference>
<dbReference type="PANTHER" id="PTHR33279:SF6">
    <property type="entry name" value="SULFUR CARRIER PROTEIN YEDF-RELATED"/>
    <property type="match status" value="1"/>
</dbReference>
<dbReference type="KEGG" id="cpo:COPRO5265_0211"/>
<accession>B5Y733</accession>
<proteinExistence type="inferred from homology"/>
<dbReference type="NCBIfam" id="TIGR03527">
    <property type="entry name" value="selenium_YedF"/>
    <property type="match status" value="1"/>
</dbReference>
<evidence type="ECO:0000313" key="3">
    <source>
        <dbReference type="EMBL" id="ACI18088.1"/>
    </source>
</evidence>
<dbReference type="InterPro" id="IPR001455">
    <property type="entry name" value="TusA-like"/>
</dbReference>
<evidence type="ECO:0000259" key="2">
    <source>
        <dbReference type="Pfam" id="PF01206"/>
    </source>
</evidence>
<dbReference type="InterPro" id="IPR036868">
    <property type="entry name" value="TusA-like_sf"/>
</dbReference>
<dbReference type="OrthoDB" id="9801500at2"/>
<dbReference type="Pfam" id="PF02635">
    <property type="entry name" value="DsrE"/>
    <property type="match status" value="1"/>
</dbReference>
<dbReference type="PANTHER" id="PTHR33279">
    <property type="entry name" value="SULFUR CARRIER PROTEIN YEDF-RELATED"/>
    <property type="match status" value="1"/>
</dbReference>
<dbReference type="InterPro" id="IPR003787">
    <property type="entry name" value="Sulphur_relay_DsrE/F-like"/>
</dbReference>
<dbReference type="Proteomes" id="UP000001732">
    <property type="component" value="Chromosome"/>
</dbReference>